<reference evidence="5" key="1">
    <citation type="journal article" date="2023" name="Mol. Phylogenet. Evol.">
        <title>Genome-scale phylogeny and comparative genomics of the fungal order Sordariales.</title>
        <authorList>
            <person name="Hensen N."/>
            <person name="Bonometti L."/>
            <person name="Westerberg I."/>
            <person name="Brannstrom I.O."/>
            <person name="Guillou S."/>
            <person name="Cros-Aarteil S."/>
            <person name="Calhoun S."/>
            <person name="Haridas S."/>
            <person name="Kuo A."/>
            <person name="Mondo S."/>
            <person name="Pangilinan J."/>
            <person name="Riley R."/>
            <person name="LaButti K."/>
            <person name="Andreopoulos B."/>
            <person name="Lipzen A."/>
            <person name="Chen C."/>
            <person name="Yan M."/>
            <person name="Daum C."/>
            <person name="Ng V."/>
            <person name="Clum A."/>
            <person name="Steindorff A."/>
            <person name="Ohm R.A."/>
            <person name="Martin F."/>
            <person name="Silar P."/>
            <person name="Natvig D.O."/>
            <person name="Lalanne C."/>
            <person name="Gautier V."/>
            <person name="Ament-Velasquez S.L."/>
            <person name="Kruys A."/>
            <person name="Hutchinson M.I."/>
            <person name="Powell A.J."/>
            <person name="Barry K."/>
            <person name="Miller A.N."/>
            <person name="Grigoriev I.V."/>
            <person name="Debuchy R."/>
            <person name="Gladieux P."/>
            <person name="Hiltunen Thoren M."/>
            <person name="Johannesson H."/>
        </authorList>
    </citation>
    <scope>NUCLEOTIDE SEQUENCE</scope>
    <source>
        <strain evidence="5">CBS 123565</strain>
    </source>
</reference>
<reference evidence="5" key="2">
    <citation type="submission" date="2023-05" db="EMBL/GenBank/DDBJ databases">
        <authorList>
            <consortium name="Lawrence Berkeley National Laboratory"/>
            <person name="Steindorff A."/>
            <person name="Hensen N."/>
            <person name="Bonometti L."/>
            <person name="Westerberg I."/>
            <person name="Brannstrom I.O."/>
            <person name="Guillou S."/>
            <person name="Cros-Aarteil S."/>
            <person name="Calhoun S."/>
            <person name="Haridas S."/>
            <person name="Kuo A."/>
            <person name="Mondo S."/>
            <person name="Pangilinan J."/>
            <person name="Riley R."/>
            <person name="Labutti K."/>
            <person name="Andreopoulos B."/>
            <person name="Lipzen A."/>
            <person name="Chen C."/>
            <person name="Yanf M."/>
            <person name="Daum C."/>
            <person name="Ng V."/>
            <person name="Clum A."/>
            <person name="Ohm R."/>
            <person name="Martin F."/>
            <person name="Silar P."/>
            <person name="Natvig D."/>
            <person name="Lalanne C."/>
            <person name="Gautier V."/>
            <person name="Ament-Velasquez S.L."/>
            <person name="Kruys A."/>
            <person name="Hutchinson M.I."/>
            <person name="Powell A.J."/>
            <person name="Barry K."/>
            <person name="Miller A.N."/>
            <person name="Grigoriev I.V."/>
            <person name="Debuchy R."/>
            <person name="Gladieux P."/>
            <person name="Thoren M.H."/>
            <person name="Johannesson H."/>
        </authorList>
    </citation>
    <scope>NUCLEOTIDE SEQUENCE</scope>
    <source>
        <strain evidence="5">CBS 123565</strain>
    </source>
</reference>
<dbReference type="Proteomes" id="UP001304895">
    <property type="component" value="Unassembled WGS sequence"/>
</dbReference>
<dbReference type="GO" id="GO:0016559">
    <property type="term" value="P:peroxisome fission"/>
    <property type="evidence" value="ECO:0007669"/>
    <property type="project" value="InterPro"/>
</dbReference>
<dbReference type="PANTHER" id="PTHR12652">
    <property type="entry name" value="PEROXISOMAL BIOGENESIS FACTOR 11"/>
    <property type="match status" value="1"/>
</dbReference>
<organism evidence="5 6">
    <name type="scientific">Trichocladium antarcticum</name>
    <dbReference type="NCBI Taxonomy" id="1450529"/>
    <lineage>
        <taxon>Eukaryota</taxon>
        <taxon>Fungi</taxon>
        <taxon>Dikarya</taxon>
        <taxon>Ascomycota</taxon>
        <taxon>Pezizomycotina</taxon>
        <taxon>Sordariomycetes</taxon>
        <taxon>Sordariomycetidae</taxon>
        <taxon>Sordariales</taxon>
        <taxon>Chaetomiaceae</taxon>
        <taxon>Trichocladium</taxon>
    </lineage>
</organism>
<comment type="caution">
    <text evidence="5">The sequence shown here is derived from an EMBL/GenBank/DDBJ whole genome shotgun (WGS) entry which is preliminary data.</text>
</comment>
<accession>A0AAN6UDD6</accession>
<keyword evidence="1" id="KW-0962">Peroxisome biogenesis</keyword>
<dbReference type="AlphaFoldDB" id="A0AAN6UDD6"/>
<evidence type="ECO:0000256" key="3">
    <source>
        <dbReference type="ARBA" id="ARBA00023140"/>
    </source>
</evidence>
<dbReference type="EMBL" id="MU853429">
    <property type="protein sequence ID" value="KAK4130947.1"/>
    <property type="molecule type" value="Genomic_DNA"/>
</dbReference>
<evidence type="ECO:0000256" key="4">
    <source>
        <dbReference type="ARBA" id="ARBA00046271"/>
    </source>
</evidence>
<evidence type="ECO:0000256" key="1">
    <source>
        <dbReference type="ARBA" id="ARBA00022593"/>
    </source>
</evidence>
<dbReference type="Pfam" id="PF05648">
    <property type="entry name" value="PEX11"/>
    <property type="match status" value="1"/>
</dbReference>
<protein>
    <submittedName>
        <fullName evidence="5">Peroxisomal biogenesis factor 11</fullName>
    </submittedName>
</protein>
<gene>
    <name evidence="5" type="ORF">BT67DRAFT_445097</name>
</gene>
<evidence type="ECO:0000313" key="5">
    <source>
        <dbReference type="EMBL" id="KAK4130947.1"/>
    </source>
</evidence>
<name>A0AAN6UDD6_9PEZI</name>
<keyword evidence="2" id="KW-0472">Membrane</keyword>
<comment type="subcellular location">
    <subcellularLocation>
        <location evidence="4">Peroxisome membrane</location>
    </subcellularLocation>
</comment>
<dbReference type="InterPro" id="IPR008733">
    <property type="entry name" value="PEX11"/>
</dbReference>
<sequence length="234" mass="26444">MVADALIYHPGVSHYLKFVATTVGRDKLLRTLQYFARFYSWYLLRTNRPQTSIAPWDAVKKQFGLVRKVLRAGKNVEHFRAAAVAADNKTMDPVLRYTAVGRQLGYAGYLTMDLATLLDATGIRKSESAKRFQREAFRFWAMGISCSVVAQLYTLYQLRKREARVDRKEGEGVLESKRIAMERTASRLQLTSDLCDITVPLSGLNWVGFDDGFVGLTGTLSSLIGVYLQWKKTA</sequence>
<evidence type="ECO:0000313" key="6">
    <source>
        <dbReference type="Proteomes" id="UP001304895"/>
    </source>
</evidence>
<dbReference type="GO" id="GO:0005778">
    <property type="term" value="C:peroxisomal membrane"/>
    <property type="evidence" value="ECO:0007669"/>
    <property type="project" value="UniProtKB-SubCell"/>
</dbReference>
<proteinExistence type="predicted"/>
<keyword evidence="6" id="KW-1185">Reference proteome</keyword>
<keyword evidence="3" id="KW-0576">Peroxisome</keyword>
<dbReference type="PANTHER" id="PTHR12652:SF50">
    <property type="entry name" value="PEROXIN 11"/>
    <property type="match status" value="1"/>
</dbReference>
<evidence type="ECO:0000256" key="2">
    <source>
        <dbReference type="ARBA" id="ARBA00023136"/>
    </source>
</evidence>